<dbReference type="Gene3D" id="3.30.930.10">
    <property type="entry name" value="Bira Bifunctional Protein, Domain 2"/>
    <property type="match status" value="1"/>
</dbReference>
<dbReference type="Proteomes" id="UP000198744">
    <property type="component" value="Unassembled WGS sequence"/>
</dbReference>
<dbReference type="AlphaFoldDB" id="A0A1H7ZXB3"/>
<feature type="domain" description="BPL/LPL catalytic" evidence="1">
    <location>
        <begin position="31"/>
        <end position="234"/>
    </location>
</feature>
<dbReference type="STRING" id="43775.SAMN04489760_12820"/>
<dbReference type="EMBL" id="FOBS01000028">
    <property type="protein sequence ID" value="SEM63110.1"/>
    <property type="molecule type" value="Genomic_DNA"/>
</dbReference>
<evidence type="ECO:0000259" key="1">
    <source>
        <dbReference type="PROSITE" id="PS51733"/>
    </source>
</evidence>
<evidence type="ECO:0000313" key="2">
    <source>
        <dbReference type="EMBL" id="SEM63110.1"/>
    </source>
</evidence>
<dbReference type="InterPro" id="IPR004143">
    <property type="entry name" value="BPL_LPL_catalytic"/>
</dbReference>
<reference evidence="2 3" key="1">
    <citation type="submission" date="2016-10" db="EMBL/GenBank/DDBJ databases">
        <authorList>
            <person name="de Groot N.N."/>
        </authorList>
    </citation>
    <scope>NUCLEOTIDE SEQUENCE [LARGE SCALE GENOMIC DNA]</scope>
    <source>
        <strain evidence="2 3">DSM 8423</strain>
    </source>
</reference>
<dbReference type="PROSITE" id="PS51733">
    <property type="entry name" value="BPL_LPL_CATALYTIC"/>
    <property type="match status" value="1"/>
</dbReference>
<keyword evidence="3" id="KW-1185">Reference proteome</keyword>
<organism evidence="2 3">
    <name type="scientific">Syntrophus gentianae</name>
    <dbReference type="NCBI Taxonomy" id="43775"/>
    <lineage>
        <taxon>Bacteria</taxon>
        <taxon>Pseudomonadati</taxon>
        <taxon>Thermodesulfobacteriota</taxon>
        <taxon>Syntrophia</taxon>
        <taxon>Syntrophales</taxon>
        <taxon>Syntrophaceae</taxon>
        <taxon>Syntrophus</taxon>
    </lineage>
</organism>
<dbReference type="InterPro" id="IPR050664">
    <property type="entry name" value="Octanoyltrans_LipM/LipL"/>
</dbReference>
<dbReference type="GO" id="GO:0016874">
    <property type="term" value="F:ligase activity"/>
    <property type="evidence" value="ECO:0007669"/>
    <property type="project" value="UniProtKB-KW"/>
</dbReference>
<protein>
    <submittedName>
        <fullName evidence="2">Lipoate-protein ligase A</fullName>
    </submittedName>
</protein>
<proteinExistence type="predicted"/>
<name>A0A1H7ZXB3_9BACT</name>
<dbReference type="PANTHER" id="PTHR43679">
    <property type="entry name" value="OCTANOYLTRANSFERASE LIPM-RELATED"/>
    <property type="match status" value="1"/>
</dbReference>
<sequence length="268" mass="29996">MTRWRLLDTGAQPASFNMAIDEALFQLHVRGESQPTLRFYSWDPPAVSLGYFQKHSAIDFASCRELGIDIVRRLTGGRAVLHANDLTYSVVVDSGQGIPSSFEAVYRLLCQGLLEGFRLLGFEGEHGREEMECSSSDICFAHATVADIVYQGRKFVGNAQTWQGAALLQHGSIVLEPQEETWAAIVKTDSRESLRAQLKSRITSLREILGRGIDLDELKRAITTGLTERLQVEFEVGELSSQEWALAIEIASSRSRRREKHLSADQRK</sequence>
<dbReference type="CDD" id="cd16443">
    <property type="entry name" value="LplA"/>
    <property type="match status" value="1"/>
</dbReference>
<evidence type="ECO:0000313" key="3">
    <source>
        <dbReference type="Proteomes" id="UP000198744"/>
    </source>
</evidence>
<keyword evidence="2" id="KW-0436">Ligase</keyword>
<gene>
    <name evidence="2" type="ORF">SAMN04489760_12820</name>
</gene>
<dbReference type="SUPFAM" id="SSF55681">
    <property type="entry name" value="Class II aaRS and biotin synthetases"/>
    <property type="match status" value="1"/>
</dbReference>
<accession>A0A1H7ZXB3</accession>
<dbReference type="Pfam" id="PF21948">
    <property type="entry name" value="LplA-B_cat"/>
    <property type="match status" value="1"/>
</dbReference>
<dbReference type="OrthoDB" id="9787898at2"/>
<dbReference type="PANTHER" id="PTHR43679:SF2">
    <property type="entry name" value="OCTANOYL-[GCVH]:PROTEIN N-OCTANOYLTRANSFERASE"/>
    <property type="match status" value="1"/>
</dbReference>
<dbReference type="RefSeq" id="WP_093884408.1">
    <property type="nucleotide sequence ID" value="NZ_FOBS01000028.1"/>
</dbReference>
<dbReference type="InterPro" id="IPR045864">
    <property type="entry name" value="aa-tRNA-synth_II/BPL/LPL"/>
</dbReference>